<dbReference type="EMBL" id="MN739534">
    <property type="protein sequence ID" value="QHT11478.1"/>
    <property type="molecule type" value="Genomic_DNA"/>
</dbReference>
<name>A0A6C0D3U8_9ZZZZ</name>
<dbReference type="Pfam" id="PF09588">
    <property type="entry name" value="YqaJ"/>
    <property type="match status" value="1"/>
</dbReference>
<organism evidence="2">
    <name type="scientific">viral metagenome</name>
    <dbReference type="NCBI Taxonomy" id="1070528"/>
    <lineage>
        <taxon>unclassified sequences</taxon>
        <taxon>metagenomes</taxon>
        <taxon>organismal metagenomes</taxon>
    </lineage>
</organism>
<evidence type="ECO:0000259" key="1">
    <source>
        <dbReference type="Pfam" id="PF09588"/>
    </source>
</evidence>
<reference evidence="2" key="1">
    <citation type="journal article" date="2020" name="Nature">
        <title>Giant virus diversity and host interactions through global metagenomics.</title>
        <authorList>
            <person name="Schulz F."/>
            <person name="Roux S."/>
            <person name="Paez-Espino D."/>
            <person name="Jungbluth S."/>
            <person name="Walsh D.A."/>
            <person name="Denef V.J."/>
            <person name="McMahon K.D."/>
            <person name="Konstantinidis K.T."/>
            <person name="Eloe-Fadrosh E.A."/>
            <person name="Kyrpides N.C."/>
            <person name="Woyke T."/>
        </authorList>
    </citation>
    <scope>NUCLEOTIDE SEQUENCE</scope>
    <source>
        <strain evidence="2">GVMAG-M-3300023174-116</strain>
    </source>
</reference>
<dbReference type="NCBIfam" id="TIGR03033">
    <property type="entry name" value="phage_rel_nuc"/>
    <property type="match status" value="1"/>
</dbReference>
<dbReference type="PANTHER" id="PTHR46609">
    <property type="entry name" value="EXONUCLEASE, PHAGE-TYPE/RECB, C-TERMINAL DOMAIN-CONTAINING PROTEIN"/>
    <property type="match status" value="1"/>
</dbReference>
<dbReference type="AlphaFoldDB" id="A0A6C0D3U8"/>
<evidence type="ECO:0000313" key="2">
    <source>
        <dbReference type="EMBL" id="QHT11478.1"/>
    </source>
</evidence>
<dbReference type="CDD" id="cd22343">
    <property type="entry name" value="PDDEXK_lambda_exonuclease-like"/>
    <property type="match status" value="1"/>
</dbReference>
<dbReference type="InterPro" id="IPR011335">
    <property type="entry name" value="Restrct_endonuc-II-like"/>
</dbReference>
<dbReference type="InterPro" id="IPR017482">
    <property type="entry name" value="Lambda-type_endonuclease"/>
</dbReference>
<dbReference type="InterPro" id="IPR019080">
    <property type="entry name" value="YqaJ_viral_recombinase"/>
</dbReference>
<dbReference type="InterPro" id="IPR011604">
    <property type="entry name" value="PDDEXK-like_dom_sf"/>
</dbReference>
<dbReference type="Gene3D" id="3.90.320.10">
    <property type="match status" value="1"/>
</dbReference>
<proteinExistence type="predicted"/>
<accession>A0A6C0D3U8</accession>
<dbReference type="PANTHER" id="PTHR46609:SF6">
    <property type="entry name" value="EXONUCLEASE, PHAGE-TYPE_RECB, C-TERMINAL DOMAIN-CONTAINING PROTEIN-RELATED"/>
    <property type="match status" value="1"/>
</dbReference>
<dbReference type="SUPFAM" id="SSF52980">
    <property type="entry name" value="Restriction endonuclease-like"/>
    <property type="match status" value="1"/>
</dbReference>
<dbReference type="InterPro" id="IPR051703">
    <property type="entry name" value="NF-kappa-B_Signaling_Reg"/>
</dbReference>
<feature type="domain" description="YqaJ viral recombinase" evidence="1">
    <location>
        <begin position="152"/>
        <end position="287"/>
    </location>
</feature>
<sequence length="443" mass="52945">MNKYYNAYICYLLNKYKIHDLLCLTNTHIMECYQELLLNITEFMLEYINTNLLQTMYYDLYDEIYEETNEVFYPYLIETDLLANIFNIHKDSSPLLLHLTIELCQNILFKFYIPKRSYKKSYIRNVTVNHNKIKATIFKLQNIPQPEQRTPEWYVFRNSILTASNIYKIFITESTQSQLILEKCCPSNASKYKNNNLNSPMHWGQKYERVSVLYYEHINNTKVSEFGCIPHSKYSYIAASPDGIVCDENSAIYGRMLEIKNVVSREINGTPKMEYWIQMQIQMEVCDLNECDFLETKFLEYSDIEEYKEDYELNVSSNKHCGFIMQFSINNEDVHYEYAPFNVHNVESEAYSEWTQLMLEKNKKHTYVRNIYWKLETISCVLVLRNKLWFKHIQPYIETFWNALVSEKNDGSYVNRISNKRKANNEDYKEKGDFYKSGCLIKC</sequence>
<protein>
    <recommendedName>
        <fullName evidence="1">YqaJ viral recombinase domain-containing protein</fullName>
    </recommendedName>
</protein>